<dbReference type="Gene3D" id="3.40.50.10680">
    <property type="entry name" value="CofD-like domains"/>
    <property type="match status" value="1"/>
</dbReference>
<reference evidence="3" key="1">
    <citation type="journal article" date="2019" name="Int. J. Syst. Evol. Microbiol.">
        <title>The Global Catalogue of Microorganisms (GCM) 10K type strain sequencing project: providing services to taxonomists for standard genome sequencing and annotation.</title>
        <authorList>
            <consortium name="The Broad Institute Genomics Platform"/>
            <consortium name="The Broad Institute Genome Sequencing Center for Infectious Disease"/>
            <person name="Wu L."/>
            <person name="Ma J."/>
        </authorList>
    </citation>
    <scope>NUCLEOTIDE SEQUENCE [LARGE SCALE GENOMIC DNA]</scope>
    <source>
        <strain evidence="3">JCM 16603</strain>
    </source>
</reference>
<dbReference type="EMBL" id="BAAAZD010000002">
    <property type="protein sequence ID" value="GAA4010265.1"/>
    <property type="molecule type" value="Genomic_DNA"/>
</dbReference>
<dbReference type="Pfam" id="PF01933">
    <property type="entry name" value="CofD"/>
    <property type="match status" value="1"/>
</dbReference>
<dbReference type="InterPro" id="IPR038136">
    <property type="entry name" value="CofD-like_dom_sf"/>
</dbReference>
<dbReference type="RefSeq" id="WP_344710980.1">
    <property type="nucleotide sequence ID" value="NZ_BAAAZD010000002.1"/>
</dbReference>
<gene>
    <name evidence="2" type="ORF">GCM10022211_25850</name>
</gene>
<dbReference type="InterPro" id="IPR010119">
    <property type="entry name" value="Gluconeogen_factor"/>
</dbReference>
<evidence type="ECO:0000313" key="3">
    <source>
        <dbReference type="Proteomes" id="UP001501310"/>
    </source>
</evidence>
<dbReference type="PANTHER" id="PTHR30135:SF3">
    <property type="entry name" value="GLUCONEOGENESIS FACTOR-RELATED"/>
    <property type="match status" value="1"/>
</dbReference>
<organism evidence="2 3">
    <name type="scientific">Sphingomonas humi</name>
    <dbReference type="NCBI Taxonomy" id="335630"/>
    <lineage>
        <taxon>Bacteria</taxon>
        <taxon>Pseudomonadati</taxon>
        <taxon>Pseudomonadota</taxon>
        <taxon>Alphaproteobacteria</taxon>
        <taxon>Sphingomonadales</taxon>
        <taxon>Sphingomonadaceae</taxon>
        <taxon>Sphingomonas</taxon>
    </lineage>
</organism>
<dbReference type="InterPro" id="IPR002882">
    <property type="entry name" value="CofD"/>
</dbReference>
<accession>A0ABP7SD93</accession>
<dbReference type="SUPFAM" id="SSF142338">
    <property type="entry name" value="CofD-like"/>
    <property type="match status" value="1"/>
</dbReference>
<proteinExistence type="predicted"/>
<sequence length="403" mass="44332">MLNIVVLNGGRGAASLIPALLERPGLNVTSIVNAYDDGKSTGAIRRFFNMLGPSDIRKVQSLMLPEGAHRAVAEALFDHRYPLDAAHDEVIADFTTFAEGAPTLAGIAIDDPTIGASLRWFCAVFVETLALIETVRGERFDFADCSLMNCLYAGAYLVSGRDMELTTRSIDRLFRLKGTVLPNSVENKWLAAVRQNGEVLCSEAEIVELRSNVLIDSIYLLDGELRRGTFERLAPAQQRRYLETHHAPAIASAGVRLALAQADIVIYSAGTQHSSLYPTYMSRGVAETIAGNRNALKVFVTNIGADYETPSYSAADYLHGAYRYLCLAEDRHHAPEDLFDAVLVNNGRRKADTTYVEHDDAEYRLDVPRLVADFEHPDLPGRHHGAEVVSAILRLYGERGPGR</sequence>
<comment type="caution">
    <text evidence="2">The sequence shown here is derived from an EMBL/GenBank/DDBJ whole genome shotgun (WGS) entry which is preliminary data.</text>
</comment>
<evidence type="ECO:0000313" key="2">
    <source>
        <dbReference type="EMBL" id="GAA4010265.1"/>
    </source>
</evidence>
<dbReference type="Proteomes" id="UP001501310">
    <property type="component" value="Unassembled WGS sequence"/>
</dbReference>
<keyword evidence="1" id="KW-0963">Cytoplasm</keyword>
<protein>
    <submittedName>
        <fullName evidence="2">Uncharacterized protein</fullName>
    </submittedName>
</protein>
<evidence type="ECO:0000256" key="1">
    <source>
        <dbReference type="ARBA" id="ARBA00022490"/>
    </source>
</evidence>
<dbReference type="PANTHER" id="PTHR30135">
    <property type="entry name" value="UNCHARACTERIZED PROTEIN YVCK-RELATED"/>
    <property type="match status" value="1"/>
</dbReference>
<keyword evidence="3" id="KW-1185">Reference proteome</keyword>
<name>A0ABP7SD93_9SPHN</name>